<evidence type="ECO:0000256" key="9">
    <source>
        <dbReference type="SAM" id="Phobius"/>
    </source>
</evidence>
<keyword evidence="7" id="KW-0460">Magnesium</keyword>
<feature type="region of interest" description="Disordered" evidence="8">
    <location>
        <begin position="371"/>
        <end position="390"/>
    </location>
</feature>
<dbReference type="EMBL" id="SRYE01000005">
    <property type="protein sequence ID" value="TGY61309.1"/>
    <property type="molecule type" value="Genomic_DNA"/>
</dbReference>
<dbReference type="PANTHER" id="PTHR22926">
    <property type="entry name" value="PHOSPHO-N-ACETYLMURAMOYL-PENTAPEPTIDE-TRANSFERASE"/>
    <property type="match status" value="1"/>
</dbReference>
<dbReference type="InterPro" id="IPR000715">
    <property type="entry name" value="Glycosyl_transferase_4"/>
</dbReference>
<proteinExistence type="predicted"/>
<organism evidence="10 11">
    <name type="scientific">Muricaecibacterium torontonense</name>
    <dbReference type="NCBI Taxonomy" id="3032871"/>
    <lineage>
        <taxon>Bacteria</taxon>
        <taxon>Bacillati</taxon>
        <taxon>Actinomycetota</taxon>
        <taxon>Coriobacteriia</taxon>
        <taxon>Coriobacteriales</taxon>
        <taxon>Atopobiaceae</taxon>
        <taxon>Muricaecibacterium</taxon>
    </lineage>
</organism>
<keyword evidence="6 9" id="KW-0472">Membrane</keyword>
<feature type="transmembrane region" description="Helical" evidence="9">
    <location>
        <begin position="335"/>
        <end position="354"/>
    </location>
</feature>
<feature type="transmembrane region" description="Helical" evidence="9">
    <location>
        <begin position="154"/>
        <end position="172"/>
    </location>
</feature>
<dbReference type="InterPro" id="IPR018480">
    <property type="entry name" value="PNAcMuramoyl-5peptid_Trfase_CS"/>
</dbReference>
<keyword evidence="2" id="KW-1003">Cell membrane</keyword>
<gene>
    <name evidence="10" type="ORF">E5334_07790</name>
</gene>
<dbReference type="Proteomes" id="UP000310263">
    <property type="component" value="Unassembled WGS sequence"/>
</dbReference>
<feature type="transmembrane region" description="Helical" evidence="9">
    <location>
        <begin position="90"/>
        <end position="108"/>
    </location>
</feature>
<evidence type="ECO:0000256" key="4">
    <source>
        <dbReference type="ARBA" id="ARBA00022692"/>
    </source>
</evidence>
<evidence type="ECO:0000256" key="1">
    <source>
        <dbReference type="ARBA" id="ARBA00004651"/>
    </source>
</evidence>
<feature type="transmembrane region" description="Helical" evidence="9">
    <location>
        <begin position="203"/>
        <end position="222"/>
    </location>
</feature>
<dbReference type="GO" id="GO:0071555">
    <property type="term" value="P:cell wall organization"/>
    <property type="evidence" value="ECO:0007669"/>
    <property type="project" value="TreeGrafter"/>
</dbReference>
<dbReference type="AlphaFoldDB" id="A0A4S2EXU1"/>
<dbReference type="GO" id="GO:0016780">
    <property type="term" value="F:phosphotransferase activity, for other substituted phosphate groups"/>
    <property type="evidence" value="ECO:0007669"/>
    <property type="project" value="InterPro"/>
</dbReference>
<evidence type="ECO:0000256" key="7">
    <source>
        <dbReference type="PIRSR" id="PIRSR600715-1"/>
    </source>
</evidence>
<sequence>MALLSWFPYACVFLAALLGCVITTPTARRIAVRAGAIDVPSRRRVNTHPIPRMGGISIFLGLAAAAVVQWLGTTYLGWPVVLVSSPKLSVTYHGIVASMVAIFIVGLVDDVKSLKPLPKLIGQILAATIAAASGLLIGNIVNPFGGPEIALGPLAYPVTIIYLVAFANIVNLIDGLDGLAAGITCISSFTMFILSMLSGRADAATFALALCGSTLGFLRYNFSPACIFMGDSGSLLLGFSLGCISLLSVTRVAGITTLLLPLVLAGIPIIDTFSAIVRRKRAHVSVGQADRGHIHHRLIAEGFDQRQAVVLIYLWTAALCLGAVIMTQVEVGPRIAVFCLLVAMSAVFVIKLKLFQPVLLHHYDDQGNDELIGPDDPSFKEEAHRQHMDS</sequence>
<evidence type="ECO:0000256" key="3">
    <source>
        <dbReference type="ARBA" id="ARBA00022679"/>
    </source>
</evidence>
<evidence type="ECO:0000313" key="10">
    <source>
        <dbReference type="EMBL" id="TGY61309.1"/>
    </source>
</evidence>
<feature type="binding site" evidence="7">
    <location>
        <position position="231"/>
    </location>
    <ligand>
        <name>Mg(2+)</name>
        <dbReference type="ChEBI" id="CHEBI:18420"/>
    </ligand>
</feature>
<evidence type="ECO:0000256" key="8">
    <source>
        <dbReference type="SAM" id="MobiDB-lite"/>
    </source>
</evidence>
<dbReference type="GO" id="GO:0009103">
    <property type="term" value="P:lipopolysaccharide biosynthetic process"/>
    <property type="evidence" value="ECO:0007669"/>
    <property type="project" value="TreeGrafter"/>
</dbReference>
<feature type="transmembrane region" description="Helical" evidence="9">
    <location>
        <begin position="179"/>
        <end position="197"/>
    </location>
</feature>
<protein>
    <submittedName>
        <fullName evidence="10">Undecaprenyl/decaprenyl-phosphate alpha-N-acetylglucosaminyl 1-phosphate transferase</fullName>
    </submittedName>
</protein>
<dbReference type="PROSITE" id="PS01348">
    <property type="entry name" value="MRAY_2"/>
    <property type="match status" value="1"/>
</dbReference>
<feature type="transmembrane region" description="Helical" evidence="9">
    <location>
        <begin position="53"/>
        <end position="78"/>
    </location>
</feature>
<keyword evidence="11" id="KW-1185">Reference proteome</keyword>
<dbReference type="PANTHER" id="PTHR22926:SF3">
    <property type="entry name" value="UNDECAPRENYL-PHOSPHATE ALPHA-N-ACETYLGLUCOSAMINYL 1-PHOSPHATE TRANSFERASE"/>
    <property type="match status" value="1"/>
</dbReference>
<accession>A0A4S2EXU1</accession>
<dbReference type="RefSeq" id="WP_136013031.1">
    <property type="nucleotide sequence ID" value="NZ_SRYE01000005.1"/>
</dbReference>
<evidence type="ECO:0000313" key="11">
    <source>
        <dbReference type="Proteomes" id="UP000310263"/>
    </source>
</evidence>
<dbReference type="GO" id="GO:0046872">
    <property type="term" value="F:metal ion binding"/>
    <property type="evidence" value="ECO:0007669"/>
    <property type="project" value="UniProtKB-KW"/>
</dbReference>
<dbReference type="GO" id="GO:0044038">
    <property type="term" value="P:cell wall macromolecule biosynthetic process"/>
    <property type="evidence" value="ECO:0007669"/>
    <property type="project" value="TreeGrafter"/>
</dbReference>
<feature type="transmembrane region" description="Helical" evidence="9">
    <location>
        <begin position="234"/>
        <end position="252"/>
    </location>
</feature>
<keyword evidence="5 9" id="KW-1133">Transmembrane helix</keyword>
<comment type="subcellular location">
    <subcellularLocation>
        <location evidence="1">Cell membrane</location>
        <topology evidence="1">Multi-pass membrane protein</topology>
    </subcellularLocation>
</comment>
<dbReference type="OrthoDB" id="9783652at2"/>
<feature type="transmembrane region" description="Helical" evidence="9">
    <location>
        <begin position="258"/>
        <end position="277"/>
    </location>
</feature>
<name>A0A4S2EXU1_9ACTN</name>
<comment type="cofactor">
    <cofactor evidence="7">
        <name>Mg(2+)</name>
        <dbReference type="ChEBI" id="CHEBI:18420"/>
    </cofactor>
</comment>
<evidence type="ECO:0000256" key="2">
    <source>
        <dbReference type="ARBA" id="ARBA00022475"/>
    </source>
</evidence>
<keyword evidence="3 10" id="KW-0808">Transferase</keyword>
<feature type="transmembrane region" description="Helical" evidence="9">
    <location>
        <begin position="6"/>
        <end position="24"/>
    </location>
</feature>
<evidence type="ECO:0000256" key="5">
    <source>
        <dbReference type="ARBA" id="ARBA00022989"/>
    </source>
</evidence>
<keyword evidence="7" id="KW-0479">Metal-binding</keyword>
<feature type="transmembrane region" description="Helical" evidence="9">
    <location>
        <begin position="120"/>
        <end position="142"/>
    </location>
</feature>
<feature type="transmembrane region" description="Helical" evidence="9">
    <location>
        <begin position="308"/>
        <end position="329"/>
    </location>
</feature>
<evidence type="ECO:0000256" key="6">
    <source>
        <dbReference type="ARBA" id="ARBA00023136"/>
    </source>
</evidence>
<dbReference type="Pfam" id="PF00953">
    <property type="entry name" value="Glycos_transf_4"/>
    <property type="match status" value="1"/>
</dbReference>
<reference evidence="10 11" key="1">
    <citation type="submission" date="2019-04" db="EMBL/GenBank/DDBJ databases">
        <title>Microbes associate with the intestines of laboratory mice.</title>
        <authorList>
            <person name="Navarre W."/>
            <person name="Wong E."/>
            <person name="Huang K."/>
            <person name="Tropini C."/>
            <person name="Ng K."/>
            <person name="Yu B."/>
        </authorList>
    </citation>
    <scope>NUCLEOTIDE SEQUENCE [LARGE SCALE GENOMIC DNA]</scope>
    <source>
        <strain evidence="10 11">NM07_P-09</strain>
    </source>
</reference>
<feature type="compositionally biased region" description="Basic and acidic residues" evidence="8">
    <location>
        <begin position="377"/>
        <end position="390"/>
    </location>
</feature>
<comment type="caution">
    <text evidence="10">The sequence shown here is derived from an EMBL/GenBank/DDBJ whole genome shotgun (WGS) entry which is preliminary data.</text>
</comment>
<dbReference type="CDD" id="cd06853">
    <property type="entry name" value="GT_WecA_like"/>
    <property type="match status" value="1"/>
</dbReference>
<keyword evidence="4 9" id="KW-0812">Transmembrane</keyword>
<dbReference type="GO" id="GO:0005886">
    <property type="term" value="C:plasma membrane"/>
    <property type="evidence" value="ECO:0007669"/>
    <property type="project" value="UniProtKB-SubCell"/>
</dbReference>
<feature type="binding site" evidence="7">
    <location>
        <position position="171"/>
    </location>
    <ligand>
        <name>Mg(2+)</name>
        <dbReference type="ChEBI" id="CHEBI:18420"/>
    </ligand>
</feature>